<dbReference type="Proteomes" id="UP001333996">
    <property type="component" value="Unassembled WGS sequence"/>
</dbReference>
<name>A0ABU7F9P2_9ACTN</name>
<feature type="domain" description="Luciferase-like" evidence="7">
    <location>
        <begin position="22"/>
        <end position="267"/>
    </location>
</feature>
<keyword evidence="3" id="KW-0560">Oxidoreductase</keyword>
<dbReference type="Gene3D" id="3.20.20.30">
    <property type="entry name" value="Luciferase-like domain"/>
    <property type="match status" value="1"/>
</dbReference>
<evidence type="ECO:0000256" key="6">
    <source>
        <dbReference type="SAM" id="MobiDB-lite"/>
    </source>
</evidence>
<dbReference type="InterPro" id="IPR036661">
    <property type="entry name" value="Luciferase-like_sf"/>
</dbReference>
<evidence type="ECO:0000256" key="2">
    <source>
        <dbReference type="ARBA" id="ARBA00022643"/>
    </source>
</evidence>
<dbReference type="InterPro" id="IPR051260">
    <property type="entry name" value="Diverse_substr_monoxygenases"/>
</dbReference>
<keyword evidence="1" id="KW-0285">Flavoprotein</keyword>
<evidence type="ECO:0000256" key="4">
    <source>
        <dbReference type="ARBA" id="ARBA00023033"/>
    </source>
</evidence>
<sequence>MPRELHLSVELNGTGHHPAGADPTAPLTAAPWADLVRLAEQGALDFVTVGDTPAPPPDGSGDSGDRLDAVAVLARVAPVTSRIGLVPTVTTTHTEPFHTSTALANLDFVSEGRAGWQVDVSSTEARAVGRLPRASAAELWAEAAGVAEFAARLWDSWEDNAEIRDAATGRFTARDRLHPMDFDGPHSSVRGPSLVPRPPQGRPPLAVALDVHDSDGQWELAAGHADVVLLDVDQPATVRLARAALLHRTEEAGRDPDALRVLVRVAVDLSGGAGPGPHSLPPADTVRFTGTAADLAGLLADWHAAAGTDGFHLLPASAPADLPAVVHELLPPLRKRGIFRTDYTGRTLRDHLGLPRPASRYARRTDTAR</sequence>
<dbReference type="PANTHER" id="PTHR30011">
    <property type="entry name" value="ALKANESULFONATE MONOOXYGENASE-RELATED"/>
    <property type="match status" value="1"/>
</dbReference>
<evidence type="ECO:0000256" key="1">
    <source>
        <dbReference type="ARBA" id="ARBA00022630"/>
    </source>
</evidence>
<dbReference type="RefSeq" id="WP_329504641.1">
    <property type="nucleotide sequence ID" value="NZ_BAAAYZ010000077.1"/>
</dbReference>
<reference evidence="8" key="1">
    <citation type="submission" date="2024-01" db="EMBL/GenBank/DDBJ databases">
        <title>First draft genome sequence data of TA4-1, the type strain of Gram-positive actinobacterium Streptomyces chiangmaiensis.</title>
        <authorList>
            <person name="Yasawong M."/>
            <person name="Nantapong N."/>
        </authorList>
    </citation>
    <scope>NUCLEOTIDE SEQUENCE</scope>
    <source>
        <strain evidence="8">TA4-1</strain>
    </source>
</reference>
<evidence type="ECO:0000313" key="8">
    <source>
        <dbReference type="EMBL" id="MED7820829.1"/>
    </source>
</evidence>
<dbReference type="PANTHER" id="PTHR30011:SF16">
    <property type="entry name" value="C2H2 FINGER DOMAIN TRANSCRIPTION FACTOR (EUROFUNG)-RELATED"/>
    <property type="match status" value="1"/>
</dbReference>
<dbReference type="InterPro" id="IPR011251">
    <property type="entry name" value="Luciferase-like_dom"/>
</dbReference>
<dbReference type="SUPFAM" id="SSF51679">
    <property type="entry name" value="Bacterial luciferase-like"/>
    <property type="match status" value="1"/>
</dbReference>
<comment type="caution">
    <text evidence="8">The sequence shown here is derived from an EMBL/GenBank/DDBJ whole genome shotgun (WGS) entry which is preliminary data.</text>
</comment>
<evidence type="ECO:0000256" key="5">
    <source>
        <dbReference type="ARBA" id="ARBA00033748"/>
    </source>
</evidence>
<dbReference type="EMBL" id="JAYWVC010000003">
    <property type="protein sequence ID" value="MED7820829.1"/>
    <property type="molecule type" value="Genomic_DNA"/>
</dbReference>
<dbReference type="PIRSF" id="PIRSF000337">
    <property type="entry name" value="NTA_MOA"/>
    <property type="match status" value="1"/>
</dbReference>
<gene>
    <name evidence="8" type="ORF">VXC91_02200</name>
</gene>
<comment type="similarity">
    <text evidence="5">Belongs to the NtaA/SnaA/DszA monooxygenase family.</text>
</comment>
<proteinExistence type="inferred from homology"/>
<keyword evidence="4" id="KW-0503">Monooxygenase</keyword>
<organism evidence="8 9">
    <name type="scientific">Streptomyces chiangmaiensis</name>
    <dbReference type="NCBI Taxonomy" id="766497"/>
    <lineage>
        <taxon>Bacteria</taxon>
        <taxon>Bacillati</taxon>
        <taxon>Actinomycetota</taxon>
        <taxon>Actinomycetes</taxon>
        <taxon>Kitasatosporales</taxon>
        <taxon>Streptomycetaceae</taxon>
        <taxon>Streptomyces</taxon>
    </lineage>
</organism>
<feature type="region of interest" description="Disordered" evidence="6">
    <location>
        <begin position="1"/>
        <end position="26"/>
    </location>
</feature>
<keyword evidence="2" id="KW-0288">FMN</keyword>
<accession>A0ABU7F9P2</accession>
<keyword evidence="9" id="KW-1185">Reference proteome</keyword>
<dbReference type="Pfam" id="PF00296">
    <property type="entry name" value="Bac_luciferase"/>
    <property type="match status" value="1"/>
</dbReference>
<evidence type="ECO:0000256" key="3">
    <source>
        <dbReference type="ARBA" id="ARBA00023002"/>
    </source>
</evidence>
<evidence type="ECO:0000313" key="9">
    <source>
        <dbReference type="Proteomes" id="UP001333996"/>
    </source>
</evidence>
<dbReference type="InterPro" id="IPR016215">
    <property type="entry name" value="NTA_MOA"/>
</dbReference>
<evidence type="ECO:0000259" key="7">
    <source>
        <dbReference type="Pfam" id="PF00296"/>
    </source>
</evidence>
<protein>
    <submittedName>
        <fullName evidence="8">LLM class flavin-dependent oxidoreductase</fullName>
    </submittedName>
</protein>